<keyword evidence="8" id="KW-0547">Nucleotide-binding</keyword>
<evidence type="ECO:0000313" key="9">
    <source>
        <dbReference type="Proteomes" id="UP001597237"/>
    </source>
</evidence>
<keyword evidence="8" id="KW-0067">ATP-binding</keyword>
<dbReference type="InterPro" id="IPR005467">
    <property type="entry name" value="His_kinase_dom"/>
</dbReference>
<dbReference type="GO" id="GO:0005524">
    <property type="term" value="F:ATP binding"/>
    <property type="evidence" value="ECO:0007669"/>
    <property type="project" value="UniProtKB-KW"/>
</dbReference>
<keyword evidence="3 5" id="KW-0597">Phosphoprotein</keyword>
<evidence type="ECO:0000256" key="2">
    <source>
        <dbReference type="ARBA" id="ARBA00012438"/>
    </source>
</evidence>
<dbReference type="EMBL" id="JBHUEY010000001">
    <property type="protein sequence ID" value="MFD1782613.1"/>
    <property type="molecule type" value="Genomic_DNA"/>
</dbReference>
<dbReference type="SUPFAM" id="SSF52172">
    <property type="entry name" value="CheY-like"/>
    <property type="match status" value="1"/>
</dbReference>
<name>A0ABW4MXW7_9CAUL</name>
<dbReference type="InterPro" id="IPR013656">
    <property type="entry name" value="PAS_4"/>
</dbReference>
<dbReference type="SMART" id="SM00387">
    <property type="entry name" value="HATPase_c"/>
    <property type="match status" value="1"/>
</dbReference>
<dbReference type="SMART" id="SM00448">
    <property type="entry name" value="REC"/>
    <property type="match status" value="1"/>
</dbReference>
<dbReference type="Pfam" id="PF02518">
    <property type="entry name" value="HATPase_c"/>
    <property type="match status" value="1"/>
</dbReference>
<dbReference type="Gene3D" id="3.40.50.2300">
    <property type="match status" value="1"/>
</dbReference>
<dbReference type="InterPro" id="IPR011006">
    <property type="entry name" value="CheY-like_superfamily"/>
</dbReference>
<keyword evidence="9" id="KW-1185">Reference proteome</keyword>
<accession>A0ABW4MXW7</accession>
<evidence type="ECO:0000259" key="6">
    <source>
        <dbReference type="PROSITE" id="PS50109"/>
    </source>
</evidence>
<dbReference type="SUPFAM" id="SSF55785">
    <property type="entry name" value="PYP-like sensor domain (PAS domain)"/>
    <property type="match status" value="3"/>
</dbReference>
<sequence length="747" mass="80239">MPSTEPSAVAFGGMAFFELSDMPMAVLDAERRVQSANAAWAALTGRRPEALAGLFLAEALPEEAARRRPFEIRSADGQTRRLRLDIQPSGASALAMLVDVTAETAEISALRDDDAMREQLLRDATIGVWRYDPDTQLYHFQTSLDLGWGISAATDLDAVTRIQHRDDAPLDAEARETITRKGGQAEREIRYRHADGSWVHLNVRYRSGRKTPSGRYEMFGLSQNVTPQARARDEARAAAQRLRLALHGARAAVFEYDYATRRFWATQELAELVDPALLAQAAGEPLALFHVEDRSAIVEMRRQAARGEAAAPLDVRVPAPRGERWMRFYLEVERRNGAPRRAVGLLLDIDEQKRQAIALAEARRVAEEATAAKSAFLASVSHEIRTPMNGIVGVLNLLAREPLSEGARELLGEALGCSEMLGQLINDVLDFSKIEAGKLEISPAPADPVRIAQSVASLIRPQAEAKGLALRTQIAPDIGWLSVDAVRLRQCLFNLLGNAVKFTEAGHVELRMSVVDAPGGRRLRCEVEDTGIGIPASAQDKLFDRFTQAEAGATTRRYGGTGLGLAISRTLARLMGGDMGFESAEGQGSTFWFEIAAEPAEAPQAAPAAEAGAAPLAGLRILVVDDNAVNRLVGCKTLEALGAEAASAEGGEAAIAAVREGGFDLVLMDVNMPGMDGLEATRAIRALPGGALPIIAMTADVMAHHRGRYGAAGMDGVVPKPFSPAQLLAEIVRLLSAPDGDQAKASA</sequence>
<proteinExistence type="predicted"/>
<dbReference type="SMART" id="SM00388">
    <property type="entry name" value="HisKA"/>
    <property type="match status" value="1"/>
</dbReference>
<evidence type="ECO:0000256" key="1">
    <source>
        <dbReference type="ARBA" id="ARBA00000085"/>
    </source>
</evidence>
<dbReference type="InterPro" id="IPR036890">
    <property type="entry name" value="HATPase_C_sf"/>
</dbReference>
<dbReference type="InterPro" id="IPR036097">
    <property type="entry name" value="HisK_dim/P_sf"/>
</dbReference>
<dbReference type="CDD" id="cd00130">
    <property type="entry name" value="PAS"/>
    <property type="match status" value="1"/>
</dbReference>
<gene>
    <name evidence="8" type="ORF">ACFSC0_04340</name>
</gene>
<dbReference type="PROSITE" id="PS50110">
    <property type="entry name" value="RESPONSE_REGULATORY"/>
    <property type="match status" value="1"/>
</dbReference>
<dbReference type="CDD" id="cd17546">
    <property type="entry name" value="REC_hyHK_CKI1_RcsC-like"/>
    <property type="match status" value="1"/>
</dbReference>
<dbReference type="InterPro" id="IPR004358">
    <property type="entry name" value="Sig_transdc_His_kin-like_C"/>
</dbReference>
<dbReference type="Proteomes" id="UP001597237">
    <property type="component" value="Unassembled WGS sequence"/>
</dbReference>
<dbReference type="SUPFAM" id="SSF47384">
    <property type="entry name" value="Homodimeric domain of signal transducing histidine kinase"/>
    <property type="match status" value="1"/>
</dbReference>
<dbReference type="InterPro" id="IPR003661">
    <property type="entry name" value="HisK_dim/P_dom"/>
</dbReference>
<dbReference type="CDD" id="cd16922">
    <property type="entry name" value="HATPase_EvgS-ArcB-TorS-like"/>
    <property type="match status" value="1"/>
</dbReference>
<dbReference type="PROSITE" id="PS50109">
    <property type="entry name" value="HIS_KIN"/>
    <property type="match status" value="1"/>
</dbReference>
<dbReference type="InterPro" id="IPR035965">
    <property type="entry name" value="PAS-like_dom_sf"/>
</dbReference>
<dbReference type="InterPro" id="IPR003594">
    <property type="entry name" value="HATPase_dom"/>
</dbReference>
<dbReference type="Pfam" id="PF08448">
    <property type="entry name" value="PAS_4"/>
    <property type="match status" value="1"/>
</dbReference>
<dbReference type="Gene3D" id="1.10.287.130">
    <property type="match status" value="1"/>
</dbReference>
<dbReference type="RefSeq" id="WP_377282287.1">
    <property type="nucleotide sequence ID" value="NZ_JBHRSI010000006.1"/>
</dbReference>
<dbReference type="Pfam" id="PF00072">
    <property type="entry name" value="Response_reg"/>
    <property type="match status" value="1"/>
</dbReference>
<dbReference type="PRINTS" id="PR00344">
    <property type="entry name" value="BCTRLSENSOR"/>
</dbReference>
<evidence type="ECO:0000313" key="8">
    <source>
        <dbReference type="EMBL" id="MFD1782613.1"/>
    </source>
</evidence>
<dbReference type="PANTHER" id="PTHR45339:SF1">
    <property type="entry name" value="HYBRID SIGNAL TRANSDUCTION HISTIDINE KINASE J"/>
    <property type="match status" value="1"/>
</dbReference>
<dbReference type="SUPFAM" id="SSF55874">
    <property type="entry name" value="ATPase domain of HSP90 chaperone/DNA topoisomerase II/histidine kinase"/>
    <property type="match status" value="1"/>
</dbReference>
<dbReference type="Pfam" id="PF00512">
    <property type="entry name" value="HisKA"/>
    <property type="match status" value="1"/>
</dbReference>
<dbReference type="CDD" id="cd00082">
    <property type="entry name" value="HisKA"/>
    <property type="match status" value="1"/>
</dbReference>
<evidence type="ECO:0000256" key="5">
    <source>
        <dbReference type="PROSITE-ProRule" id="PRU00169"/>
    </source>
</evidence>
<organism evidence="8 9">
    <name type="scientific">Phenylobacterium terrae</name>
    <dbReference type="NCBI Taxonomy" id="2665495"/>
    <lineage>
        <taxon>Bacteria</taxon>
        <taxon>Pseudomonadati</taxon>
        <taxon>Pseudomonadota</taxon>
        <taxon>Alphaproteobacteria</taxon>
        <taxon>Caulobacterales</taxon>
        <taxon>Caulobacteraceae</taxon>
        <taxon>Phenylobacterium</taxon>
    </lineage>
</organism>
<feature type="domain" description="Response regulatory" evidence="7">
    <location>
        <begin position="620"/>
        <end position="735"/>
    </location>
</feature>
<dbReference type="InterPro" id="IPR001789">
    <property type="entry name" value="Sig_transdc_resp-reg_receiver"/>
</dbReference>
<keyword evidence="4" id="KW-0902">Two-component regulatory system</keyword>
<feature type="modified residue" description="4-aspartylphosphate" evidence="5">
    <location>
        <position position="669"/>
    </location>
</feature>
<reference evidence="9" key="1">
    <citation type="journal article" date="2019" name="Int. J. Syst. Evol. Microbiol.">
        <title>The Global Catalogue of Microorganisms (GCM) 10K type strain sequencing project: providing services to taxonomists for standard genome sequencing and annotation.</title>
        <authorList>
            <consortium name="The Broad Institute Genomics Platform"/>
            <consortium name="The Broad Institute Genome Sequencing Center for Infectious Disease"/>
            <person name="Wu L."/>
            <person name="Ma J."/>
        </authorList>
    </citation>
    <scope>NUCLEOTIDE SEQUENCE [LARGE SCALE GENOMIC DNA]</scope>
    <source>
        <strain evidence="9">DFY28</strain>
    </source>
</reference>
<dbReference type="SMART" id="SM00091">
    <property type="entry name" value="PAS"/>
    <property type="match status" value="3"/>
</dbReference>
<comment type="catalytic activity">
    <reaction evidence="1">
        <text>ATP + protein L-histidine = ADP + protein N-phospho-L-histidine.</text>
        <dbReference type="EC" id="2.7.13.3"/>
    </reaction>
</comment>
<dbReference type="Gene3D" id="3.30.450.20">
    <property type="entry name" value="PAS domain"/>
    <property type="match status" value="3"/>
</dbReference>
<dbReference type="PANTHER" id="PTHR45339">
    <property type="entry name" value="HYBRID SIGNAL TRANSDUCTION HISTIDINE KINASE J"/>
    <property type="match status" value="1"/>
</dbReference>
<evidence type="ECO:0000259" key="7">
    <source>
        <dbReference type="PROSITE" id="PS50110"/>
    </source>
</evidence>
<dbReference type="InterPro" id="IPR000014">
    <property type="entry name" value="PAS"/>
</dbReference>
<comment type="caution">
    <text evidence="8">The sequence shown here is derived from an EMBL/GenBank/DDBJ whole genome shotgun (WGS) entry which is preliminary data.</text>
</comment>
<dbReference type="Gene3D" id="3.30.565.10">
    <property type="entry name" value="Histidine kinase-like ATPase, C-terminal domain"/>
    <property type="match status" value="1"/>
</dbReference>
<protein>
    <recommendedName>
        <fullName evidence="2">histidine kinase</fullName>
        <ecNumber evidence="2">2.7.13.3</ecNumber>
    </recommendedName>
</protein>
<evidence type="ECO:0000256" key="3">
    <source>
        <dbReference type="ARBA" id="ARBA00022553"/>
    </source>
</evidence>
<feature type="domain" description="Histidine kinase" evidence="6">
    <location>
        <begin position="379"/>
        <end position="599"/>
    </location>
</feature>
<dbReference type="EC" id="2.7.13.3" evidence="2"/>
<evidence type="ECO:0000256" key="4">
    <source>
        <dbReference type="ARBA" id="ARBA00023012"/>
    </source>
</evidence>